<dbReference type="PANTHER" id="PTHR33136">
    <property type="entry name" value="RAPID ALKALINIZATION FACTOR-LIKE"/>
    <property type="match status" value="1"/>
</dbReference>
<keyword evidence="3" id="KW-0964">Secreted</keyword>
<comment type="subcellular location">
    <subcellularLocation>
        <location evidence="1">Secreted</location>
    </subcellularLocation>
</comment>
<protein>
    <submittedName>
        <fullName evidence="7">Protein RALF-like 19</fullName>
    </submittedName>
</protein>
<evidence type="ECO:0000256" key="6">
    <source>
        <dbReference type="ARBA" id="ARBA00023157"/>
    </source>
</evidence>
<dbReference type="Proteomes" id="UP000634136">
    <property type="component" value="Unassembled WGS sequence"/>
</dbReference>
<evidence type="ECO:0000256" key="5">
    <source>
        <dbReference type="ARBA" id="ARBA00022729"/>
    </source>
</evidence>
<accession>A0A834TIS8</accession>
<dbReference type="GO" id="GO:0005179">
    <property type="term" value="F:hormone activity"/>
    <property type="evidence" value="ECO:0007669"/>
    <property type="project" value="UniProtKB-KW"/>
</dbReference>
<proteinExistence type="inferred from homology"/>
<dbReference type="GO" id="GO:0005576">
    <property type="term" value="C:extracellular region"/>
    <property type="evidence" value="ECO:0007669"/>
    <property type="project" value="UniProtKB-SubCell"/>
</dbReference>
<evidence type="ECO:0000256" key="3">
    <source>
        <dbReference type="ARBA" id="ARBA00022525"/>
    </source>
</evidence>
<dbReference type="Pfam" id="PF05498">
    <property type="entry name" value="RALF"/>
    <property type="match status" value="1"/>
</dbReference>
<organism evidence="7 8">
    <name type="scientific">Senna tora</name>
    <dbReference type="NCBI Taxonomy" id="362788"/>
    <lineage>
        <taxon>Eukaryota</taxon>
        <taxon>Viridiplantae</taxon>
        <taxon>Streptophyta</taxon>
        <taxon>Embryophyta</taxon>
        <taxon>Tracheophyta</taxon>
        <taxon>Spermatophyta</taxon>
        <taxon>Magnoliopsida</taxon>
        <taxon>eudicotyledons</taxon>
        <taxon>Gunneridae</taxon>
        <taxon>Pentapetalae</taxon>
        <taxon>rosids</taxon>
        <taxon>fabids</taxon>
        <taxon>Fabales</taxon>
        <taxon>Fabaceae</taxon>
        <taxon>Caesalpinioideae</taxon>
        <taxon>Cassia clade</taxon>
        <taxon>Senna</taxon>
    </lineage>
</organism>
<keyword evidence="5" id="KW-0732">Signal</keyword>
<dbReference type="InterPro" id="IPR008801">
    <property type="entry name" value="RALF"/>
</dbReference>
<dbReference type="EMBL" id="JAAIUW010000007">
    <property type="protein sequence ID" value="KAF7822973.1"/>
    <property type="molecule type" value="Genomic_DNA"/>
</dbReference>
<dbReference type="GO" id="GO:0009506">
    <property type="term" value="C:plasmodesma"/>
    <property type="evidence" value="ECO:0007669"/>
    <property type="project" value="TreeGrafter"/>
</dbReference>
<keyword evidence="8" id="KW-1185">Reference proteome</keyword>
<evidence type="ECO:0000256" key="1">
    <source>
        <dbReference type="ARBA" id="ARBA00004613"/>
    </source>
</evidence>
<comment type="similarity">
    <text evidence="2">Belongs to the plant rapid alkalinization factor (RALF) family.</text>
</comment>
<reference evidence="7" key="1">
    <citation type="submission" date="2020-09" db="EMBL/GenBank/DDBJ databases">
        <title>Genome-Enabled Discovery of Anthraquinone Biosynthesis in Senna tora.</title>
        <authorList>
            <person name="Kang S.-H."/>
            <person name="Pandey R.P."/>
            <person name="Lee C.-M."/>
            <person name="Sim J.-S."/>
            <person name="Jeong J.-T."/>
            <person name="Choi B.-S."/>
            <person name="Jung M."/>
            <person name="Ginzburg D."/>
            <person name="Zhao K."/>
            <person name="Won S.Y."/>
            <person name="Oh T.-J."/>
            <person name="Yu Y."/>
            <person name="Kim N.-H."/>
            <person name="Lee O.R."/>
            <person name="Lee T.-H."/>
            <person name="Bashyal P."/>
            <person name="Kim T.-S."/>
            <person name="Lee W.-H."/>
            <person name="Kawkins C."/>
            <person name="Kim C.-K."/>
            <person name="Kim J.S."/>
            <person name="Ahn B.O."/>
            <person name="Rhee S.Y."/>
            <person name="Sohng J.K."/>
        </authorList>
    </citation>
    <scope>NUCLEOTIDE SEQUENCE</scope>
    <source>
        <tissue evidence="7">Leaf</tissue>
    </source>
</reference>
<name>A0A834TIS8_9FABA</name>
<gene>
    <name evidence="7" type="ORF">G2W53_021117</name>
</gene>
<dbReference type="OrthoDB" id="1863600at2759"/>
<evidence type="ECO:0000313" key="7">
    <source>
        <dbReference type="EMBL" id="KAF7822973.1"/>
    </source>
</evidence>
<dbReference type="AlphaFoldDB" id="A0A834TIS8"/>
<comment type="caution">
    <text evidence="7">The sequence shown here is derived from an EMBL/GenBank/DDBJ whole genome shotgun (WGS) entry which is preliminary data.</text>
</comment>
<dbReference type="GO" id="GO:0040008">
    <property type="term" value="P:regulation of growth"/>
    <property type="evidence" value="ECO:0007669"/>
    <property type="project" value="UniProtKB-ARBA"/>
</dbReference>
<evidence type="ECO:0000313" key="8">
    <source>
        <dbReference type="Proteomes" id="UP000634136"/>
    </source>
</evidence>
<evidence type="ECO:0000256" key="2">
    <source>
        <dbReference type="ARBA" id="ARBA00009178"/>
    </source>
</evidence>
<keyword evidence="4" id="KW-0372">Hormone</keyword>
<keyword evidence="6" id="KW-1015">Disulfide bond</keyword>
<dbReference type="PANTHER" id="PTHR33136:SF89">
    <property type="entry name" value="PROTEIN RALF-LIKE 19"/>
    <property type="match status" value="1"/>
</dbReference>
<evidence type="ECO:0000256" key="4">
    <source>
        <dbReference type="ARBA" id="ARBA00022702"/>
    </source>
</evidence>
<sequence>MENEVMRRTLAQARYISYDALKKNNIPCNRRGNSYYGCGTSQKANPYSRGCSVITHCARFTD</sequence>
<dbReference type="GO" id="GO:0019722">
    <property type="term" value="P:calcium-mediated signaling"/>
    <property type="evidence" value="ECO:0007669"/>
    <property type="project" value="TreeGrafter"/>
</dbReference>